<dbReference type="SUPFAM" id="SSF159894">
    <property type="entry name" value="YgaC/TfoX-N like"/>
    <property type="match status" value="1"/>
</dbReference>
<evidence type="ECO:0000313" key="2">
    <source>
        <dbReference type="EMBL" id="MBW6396301.1"/>
    </source>
</evidence>
<organism evidence="2 3">
    <name type="scientific">Roseomonas alba</name>
    <dbReference type="NCBI Taxonomy" id="2846776"/>
    <lineage>
        <taxon>Bacteria</taxon>
        <taxon>Pseudomonadati</taxon>
        <taxon>Pseudomonadota</taxon>
        <taxon>Alphaproteobacteria</taxon>
        <taxon>Acetobacterales</taxon>
        <taxon>Roseomonadaceae</taxon>
        <taxon>Roseomonas</taxon>
    </lineage>
</organism>
<sequence length="113" mass="12339">MARDPSLEDRLRAALVEAGPLVWKPMMGGYCAMKDGHLLASATRRDGEGLFLFRLGRVAAEEALRRGIARPLRAGLRTMPGYVEIPAESCDEAALRRWVVLALAEVGRLPPKG</sequence>
<reference evidence="2 3" key="1">
    <citation type="submission" date="2021-07" db="EMBL/GenBank/DDBJ databases">
        <authorList>
            <person name="So Y."/>
        </authorList>
    </citation>
    <scope>NUCLEOTIDE SEQUENCE [LARGE SCALE GENOMIC DNA]</scope>
    <source>
        <strain evidence="2 3">HJA6</strain>
    </source>
</reference>
<dbReference type="InterPro" id="IPR007076">
    <property type="entry name" value="TfoX_N"/>
</dbReference>
<protein>
    <submittedName>
        <fullName evidence="2">TfoX/Sxy family protein</fullName>
    </submittedName>
</protein>
<dbReference type="Proteomes" id="UP001196565">
    <property type="component" value="Unassembled WGS sequence"/>
</dbReference>
<proteinExistence type="predicted"/>
<evidence type="ECO:0000259" key="1">
    <source>
        <dbReference type="Pfam" id="PF04993"/>
    </source>
</evidence>
<gene>
    <name evidence="2" type="ORF">KPL78_00510</name>
</gene>
<comment type="caution">
    <text evidence="2">The sequence shown here is derived from an EMBL/GenBank/DDBJ whole genome shotgun (WGS) entry which is preliminary data.</text>
</comment>
<name>A0ABS7A1X9_9PROT</name>
<dbReference type="Pfam" id="PF04993">
    <property type="entry name" value="TfoX_N"/>
    <property type="match status" value="1"/>
</dbReference>
<dbReference type="EMBL" id="JAHYBZ010000001">
    <property type="protein sequence ID" value="MBW6396301.1"/>
    <property type="molecule type" value="Genomic_DNA"/>
</dbReference>
<keyword evidence="3" id="KW-1185">Reference proteome</keyword>
<feature type="domain" description="TfoX N-terminal" evidence="1">
    <location>
        <begin position="16"/>
        <end position="104"/>
    </location>
</feature>
<accession>A0ABS7A1X9</accession>
<evidence type="ECO:0000313" key="3">
    <source>
        <dbReference type="Proteomes" id="UP001196565"/>
    </source>
</evidence>
<dbReference type="Gene3D" id="3.30.1460.30">
    <property type="entry name" value="YgaC/TfoX-N like chaperone"/>
    <property type="match status" value="1"/>
</dbReference>
<dbReference type="RefSeq" id="WP_219760689.1">
    <property type="nucleotide sequence ID" value="NZ_JAHYBZ010000001.1"/>
</dbReference>